<dbReference type="SUPFAM" id="SSF53335">
    <property type="entry name" value="S-adenosyl-L-methionine-dependent methyltransferases"/>
    <property type="match status" value="1"/>
</dbReference>
<keyword evidence="13" id="KW-1185">Reference proteome</keyword>
<dbReference type="InterPro" id="IPR020841">
    <property type="entry name" value="PKS_Beta-ketoAc_synthase_dom"/>
</dbReference>
<dbReference type="InterPro" id="IPR020843">
    <property type="entry name" value="ER"/>
</dbReference>
<evidence type="ECO:0000259" key="9">
    <source>
        <dbReference type="PROSITE" id="PS50075"/>
    </source>
</evidence>
<dbReference type="InterPro" id="IPR018201">
    <property type="entry name" value="Ketoacyl_synth_AS"/>
</dbReference>
<comment type="caution">
    <text evidence="12">The sequence shown here is derived from an EMBL/GenBank/DDBJ whole genome shotgun (WGS) entry which is preliminary data.</text>
</comment>
<dbReference type="InterPro" id="IPR016036">
    <property type="entry name" value="Malonyl_transacylase_ACP-bd"/>
</dbReference>
<name>A0ABQ0GL24_9PEZI</name>
<dbReference type="CDD" id="cd00833">
    <property type="entry name" value="PKS"/>
    <property type="match status" value="1"/>
</dbReference>
<dbReference type="SMART" id="SM00825">
    <property type="entry name" value="PKS_KS"/>
    <property type="match status" value="1"/>
</dbReference>
<dbReference type="InterPro" id="IPR042104">
    <property type="entry name" value="PKS_dehydratase_sf"/>
</dbReference>
<dbReference type="SMART" id="SM00823">
    <property type="entry name" value="PKS_PP"/>
    <property type="match status" value="1"/>
</dbReference>
<feature type="region of interest" description="C-terminal hotdog fold" evidence="8">
    <location>
        <begin position="1118"/>
        <end position="1279"/>
    </location>
</feature>
<accession>A0ABQ0GL24</accession>
<dbReference type="CDD" id="cd02440">
    <property type="entry name" value="AdoMet_MTases"/>
    <property type="match status" value="1"/>
</dbReference>
<dbReference type="InterPro" id="IPR016039">
    <property type="entry name" value="Thiolase-like"/>
</dbReference>
<dbReference type="InterPro" id="IPR001227">
    <property type="entry name" value="Ac_transferase_dom_sf"/>
</dbReference>
<gene>
    <name evidence="12" type="ORF">MFIFM68171_08661</name>
</gene>
<dbReference type="InterPro" id="IPR029063">
    <property type="entry name" value="SAM-dependent_MTases_sf"/>
</dbReference>
<dbReference type="SUPFAM" id="SSF52151">
    <property type="entry name" value="FabD/lysophospholipase-like"/>
    <property type="match status" value="1"/>
</dbReference>
<dbReference type="SUPFAM" id="SSF51735">
    <property type="entry name" value="NAD(P)-binding Rossmann-fold domains"/>
    <property type="match status" value="2"/>
</dbReference>
<dbReference type="InterPro" id="IPR014031">
    <property type="entry name" value="Ketoacyl_synth_C"/>
</dbReference>
<dbReference type="PROSITE" id="PS52004">
    <property type="entry name" value="KS3_2"/>
    <property type="match status" value="1"/>
</dbReference>
<dbReference type="Gene3D" id="3.30.70.3290">
    <property type="match status" value="1"/>
</dbReference>
<keyword evidence="4" id="KW-0521">NADP</keyword>
<keyword evidence="2" id="KW-0597">Phosphoprotein</keyword>
<feature type="active site" description="Proton acceptor; for dehydratase activity" evidence="8">
    <location>
        <position position="987"/>
    </location>
</feature>
<evidence type="ECO:0000256" key="1">
    <source>
        <dbReference type="ARBA" id="ARBA00022450"/>
    </source>
</evidence>
<dbReference type="InterPro" id="IPR014043">
    <property type="entry name" value="Acyl_transferase_dom"/>
</dbReference>
<keyword evidence="3" id="KW-0808">Transferase</keyword>
<dbReference type="SUPFAM" id="SSF53901">
    <property type="entry name" value="Thiolase-like"/>
    <property type="match status" value="1"/>
</dbReference>
<evidence type="ECO:0000256" key="3">
    <source>
        <dbReference type="ARBA" id="ARBA00022679"/>
    </source>
</evidence>
<dbReference type="InterPro" id="IPR049900">
    <property type="entry name" value="PKS_mFAS_DH"/>
</dbReference>
<keyword evidence="7" id="KW-0012">Acyltransferase</keyword>
<evidence type="ECO:0000259" key="10">
    <source>
        <dbReference type="PROSITE" id="PS52004"/>
    </source>
</evidence>
<evidence type="ECO:0000256" key="4">
    <source>
        <dbReference type="ARBA" id="ARBA00022857"/>
    </source>
</evidence>
<dbReference type="InterPro" id="IPR056501">
    <property type="entry name" value="NAD-bd_HRPKS_sdrA"/>
</dbReference>
<dbReference type="PROSITE" id="PS00606">
    <property type="entry name" value="KS3_1"/>
    <property type="match status" value="1"/>
</dbReference>
<evidence type="ECO:0000256" key="5">
    <source>
        <dbReference type="ARBA" id="ARBA00023002"/>
    </source>
</evidence>
<dbReference type="InterPro" id="IPR020807">
    <property type="entry name" value="PKS_DH"/>
</dbReference>
<dbReference type="PROSITE" id="PS52019">
    <property type="entry name" value="PKS_MFAS_DH"/>
    <property type="match status" value="1"/>
</dbReference>
<dbReference type="InterPro" id="IPR014030">
    <property type="entry name" value="Ketoacyl_synth_N"/>
</dbReference>
<keyword evidence="1" id="KW-0596">Phosphopantetheine</keyword>
<feature type="active site" description="Proton donor; for dehydratase activity" evidence="8">
    <location>
        <position position="1184"/>
    </location>
</feature>
<dbReference type="InterPro" id="IPR036736">
    <property type="entry name" value="ACP-like_sf"/>
</dbReference>
<dbReference type="Gene3D" id="3.40.50.150">
    <property type="entry name" value="Vaccinia Virus protein VP39"/>
    <property type="match status" value="1"/>
</dbReference>
<keyword evidence="5" id="KW-0560">Oxidoreductase</keyword>
<dbReference type="GeneID" id="98179404"/>
<dbReference type="InterPro" id="IPR049552">
    <property type="entry name" value="PKS_DH_N"/>
</dbReference>
<dbReference type="InterPro" id="IPR016035">
    <property type="entry name" value="Acyl_Trfase/lysoPLipase"/>
</dbReference>
<dbReference type="Proteomes" id="UP001628179">
    <property type="component" value="Unassembled WGS sequence"/>
</dbReference>
<dbReference type="InterPro" id="IPR013217">
    <property type="entry name" value="Methyltransf_12"/>
</dbReference>
<dbReference type="Pfam" id="PF08242">
    <property type="entry name" value="Methyltransf_12"/>
    <property type="match status" value="1"/>
</dbReference>
<dbReference type="InterPro" id="IPR020806">
    <property type="entry name" value="PKS_PP-bd"/>
</dbReference>
<dbReference type="Pfam" id="PF16197">
    <property type="entry name" value="KAsynt_C_assoc"/>
    <property type="match status" value="1"/>
</dbReference>
<dbReference type="SMART" id="SM00822">
    <property type="entry name" value="PKS_KR"/>
    <property type="match status" value="1"/>
</dbReference>
<evidence type="ECO:0000256" key="6">
    <source>
        <dbReference type="ARBA" id="ARBA00023268"/>
    </source>
</evidence>
<dbReference type="Gene3D" id="3.10.129.110">
    <property type="entry name" value="Polyketide synthase dehydratase"/>
    <property type="match status" value="1"/>
</dbReference>
<dbReference type="SMART" id="SM00826">
    <property type="entry name" value="PKS_DH"/>
    <property type="match status" value="1"/>
</dbReference>
<dbReference type="Gene3D" id="3.40.50.720">
    <property type="entry name" value="NAD(P)-binding Rossmann-like Domain"/>
    <property type="match status" value="1"/>
</dbReference>
<dbReference type="InterPro" id="IPR050091">
    <property type="entry name" value="PKS_NRPS_Biosynth_Enz"/>
</dbReference>
<feature type="domain" description="Carrier" evidence="9">
    <location>
        <begin position="2483"/>
        <end position="2560"/>
    </location>
</feature>
<dbReference type="SUPFAM" id="SSF55048">
    <property type="entry name" value="Probable ACP-binding domain of malonyl-CoA ACP transacylase"/>
    <property type="match status" value="1"/>
</dbReference>
<dbReference type="InterPro" id="IPR036291">
    <property type="entry name" value="NAD(P)-bd_dom_sf"/>
</dbReference>
<feature type="domain" description="Ketosynthase family 3 (KS3)" evidence="10">
    <location>
        <begin position="4"/>
        <end position="430"/>
    </location>
</feature>
<evidence type="ECO:0000313" key="12">
    <source>
        <dbReference type="EMBL" id="GAB1318451.1"/>
    </source>
</evidence>
<dbReference type="EMBL" id="BAAFSV010000005">
    <property type="protein sequence ID" value="GAB1318451.1"/>
    <property type="molecule type" value="Genomic_DNA"/>
</dbReference>
<dbReference type="CDD" id="cd05195">
    <property type="entry name" value="enoyl_red"/>
    <property type="match status" value="1"/>
</dbReference>
<dbReference type="InterPro" id="IPR057326">
    <property type="entry name" value="KR_dom"/>
</dbReference>
<keyword evidence="6" id="KW-0511">Multifunctional enzyme</keyword>
<feature type="domain" description="PKS/mFAS DH" evidence="11">
    <location>
        <begin position="955"/>
        <end position="1279"/>
    </location>
</feature>
<feature type="region of interest" description="N-terminal hotdog fold" evidence="8">
    <location>
        <begin position="955"/>
        <end position="1092"/>
    </location>
</feature>
<dbReference type="InterPro" id="IPR013968">
    <property type="entry name" value="PKS_KR"/>
</dbReference>
<evidence type="ECO:0000256" key="2">
    <source>
        <dbReference type="ARBA" id="ARBA00022553"/>
    </source>
</evidence>
<reference evidence="12 13" key="1">
    <citation type="submission" date="2024-09" db="EMBL/GenBank/DDBJ databases">
        <title>Itraconazole resistance in Madurella fahalii resulting from another homologue of gene encoding cytochrome P450 14-alpha sterol demethylase (CYP51).</title>
        <authorList>
            <person name="Yoshioka I."/>
            <person name="Fahal A.H."/>
            <person name="Kaneko S."/>
            <person name="Yaguchi T."/>
        </authorList>
    </citation>
    <scope>NUCLEOTIDE SEQUENCE [LARGE SCALE GENOMIC DNA]</scope>
    <source>
        <strain evidence="12 13">IFM 68171</strain>
    </source>
</reference>
<dbReference type="InterPro" id="IPR049551">
    <property type="entry name" value="PKS_DH_C"/>
</dbReference>
<dbReference type="Pfam" id="PF08659">
    <property type="entry name" value="KR"/>
    <property type="match status" value="1"/>
</dbReference>
<organism evidence="12 13">
    <name type="scientific">Madurella fahalii</name>
    <dbReference type="NCBI Taxonomy" id="1157608"/>
    <lineage>
        <taxon>Eukaryota</taxon>
        <taxon>Fungi</taxon>
        <taxon>Dikarya</taxon>
        <taxon>Ascomycota</taxon>
        <taxon>Pezizomycotina</taxon>
        <taxon>Sordariomycetes</taxon>
        <taxon>Sordariomycetidae</taxon>
        <taxon>Sordariales</taxon>
        <taxon>Sordariales incertae sedis</taxon>
        <taxon>Madurella</taxon>
    </lineage>
</organism>
<dbReference type="SMART" id="SM00827">
    <property type="entry name" value="PKS_AT"/>
    <property type="match status" value="1"/>
</dbReference>
<dbReference type="InterPro" id="IPR009081">
    <property type="entry name" value="PP-bd_ACP"/>
</dbReference>
<dbReference type="InterPro" id="IPR006162">
    <property type="entry name" value="Ppantetheine_attach_site"/>
</dbReference>
<dbReference type="Pfam" id="PF00109">
    <property type="entry name" value="ketoacyl-synt"/>
    <property type="match status" value="1"/>
</dbReference>
<dbReference type="Gene3D" id="3.40.366.10">
    <property type="entry name" value="Malonyl-Coenzyme A Acyl Carrier Protein, domain 2"/>
    <property type="match status" value="1"/>
</dbReference>
<evidence type="ECO:0000259" key="11">
    <source>
        <dbReference type="PROSITE" id="PS52019"/>
    </source>
</evidence>
<dbReference type="PROSITE" id="PS50075">
    <property type="entry name" value="CARRIER"/>
    <property type="match status" value="1"/>
</dbReference>
<dbReference type="Pfam" id="PF21089">
    <property type="entry name" value="PKS_DH_N"/>
    <property type="match status" value="1"/>
</dbReference>
<dbReference type="Gene3D" id="3.40.47.10">
    <property type="match status" value="1"/>
</dbReference>
<evidence type="ECO:0000256" key="7">
    <source>
        <dbReference type="ARBA" id="ARBA00023315"/>
    </source>
</evidence>
<dbReference type="Gene3D" id="1.10.1200.10">
    <property type="entry name" value="ACP-like"/>
    <property type="match status" value="1"/>
</dbReference>
<dbReference type="Gene3D" id="3.90.180.10">
    <property type="entry name" value="Medium-chain alcohol dehydrogenases, catalytic domain"/>
    <property type="match status" value="1"/>
</dbReference>
<dbReference type="PROSITE" id="PS00012">
    <property type="entry name" value="PHOSPHOPANTETHEINE"/>
    <property type="match status" value="1"/>
</dbReference>
<dbReference type="Pfam" id="PF23114">
    <property type="entry name" value="NAD-bd_HRPKS_sdrA"/>
    <property type="match status" value="1"/>
</dbReference>
<sequence>MATNSPIAIIGMSCRFAGDVDNPEKLWRLLAEGRSAWSEIPKDRFNLGGFHHPNFEKLNGTNVIGGHFLKEDVGLFDAHFFNLSAETAAALDPQFRLQLESTYEALESAGITLQDVAGSNTSVFAGSFFRDYHESLIRDPDALPRFLLMGTGAAMASNRLSHFFDLRGPSMSVDTGCSTTLTALHQGCQSLRTGESNMAIVGGANLMFNPDMFMAMSSMTLISKDGKSYAFDSRANGYGRGEGSATIILKRLDDALRDGDPIRAIIRESGVNQDGKTETITTPSAEAQEALIRDCYRRAGLDPAETTYFEAHGTGTPTGDPIEVGAIASVFKDTRPADEPLRIGSVKTNIGHTETASGVAAIIKVALALEKGQIPPSINFEKPNKKLHLDEWKLKVPTKLESWPGRDGVRRASVNNFGYGGSNAHVIMQDFDSFIADSSRAILPNGQTNGTNGHANGVADRHTNGYTNGHSRRNSDAGGLIRPRVFILSAKDEKAAQAMADNLKAYLQNVETSDENGFLDNLAYTLGHRRSRFPWISTFSGSSIANIIKTIESGKVKPAKTGSSPRLGFVYTGQGAQWWAMGRELIEVYPVFKATLLDCDTHLKKLGAGWNMIEELNRDPETSRVNQLDYSTPVCVAVQIALTQLLRAWGITPTAVTSHSSGEIAAAYTAGALDLASAMAIAYARGGLASDSNRQLARKGGMMAVGLSAKNSQNYLSRVSHGKVVVACENSPSSITLSGDVDGLDQLEAILKHENIFARRLKVDAAWHSHHMEAVAGAYYASMDKKVRPAQKHLDMIFSSPSTGTRMEDANEIGSPAHWVRSLTGPVQFVDAFRNMCFAAPGSQLDVDMVIEVGPHAALSGPIQDIMGMPEFKEVNIPYGSCLIRKQNAVDTMQALVGNLVQKGYPVNLVAVNFPYGKYGVKVLHDLPTYPWNHQTRHWNEPRINKALRSRKETHDLLGSLVLGTNPNAPSWRHIIRINDLPWIRDHVVQDNMIYPAAGYIAMAIEGAAYLASHKFGGKKVRGYRLRDVDILNALVVPETSDGIELQLSLRPCSNRTLDTKDWTEFQVQSVTADNKWTDHCKGLVFVDCSPEENHEPSGTITQGTRRKLNQPVEESAYRSRISPHDIYANLRSGGICHGPIFQNIKSIRARNKQSITSFIIADTGAAMPKRHQHQHIIHPTTLDSVFQAAYTAVPGAGNTVRTPKVPRSIRNLWVSHGISPLPGHSFNAYTNLDHLDSQTMTTSVTVADAAADQIEATQSPAITVDGFVYQSIGNAPVQAADPWEQDKFAMAKWVPDVTFLKDSHLKKQLGSEISSKEAELLMDLRRACLFFIYDALHELTEADIKRLEWHHKKFYIWMRLQVELARTNELAPGSCEWANASYKERTRLLEKVRTGSTNGEMVCKLGAKIVPILRNEVTPLEVMVEDNLLSRYYRDGLKWGRANAKLGELVKLYAHKNPRAKMIEIGGGTGGATSHILNALGNKGQNLASYDFTDVSSGFFEAAKEKFQDWKGMMRYKKLDIEQDPAAQGFEEGTYDVVIACQVLHATQSMHNTMTNVRKLLKPGGKLFIMETTKDQLDVQFVFGFLQGWWLSEEEERKFSPSLTIPMWDRFLQRSGFRGVEAEVHDCDDDELYSFSVMSSTALSSPPKFDFDIAFVTTATSAPDFWLDQLRVSIGLLTWTVPTVHSVASAPVDENKVCIFIDDYENPILANTDAAQFEGLKNVCTRSKGVLWLTRGGADTCKNPLASLASGFLRSLRQEYSGKRLGTLDLDPSQPLWSAQSIRTITEVFKVFFDHSIAEPAIDYEFSERNGVIHVPRYIKDADRNQAVFCQPTGPPVPRIEPFIQADRPLRLTIGTTGLLDTLAFDDDPSAGESLPDDFVEVEPRAFGVNFRDVMVAMGQLKSKVMGYDCAGVIKKVSAGAALKGYRPGDRVSVLLRGHYGSRTRVHWTSAVHIPDDMTFETAASLPTQFVAAYVSLYDNARIQSGETVLIHSATGGVGQAAVMLAQRAGAEVFVTVGSDEKRRFVMEHFGIRPDHIFSSRDTSFAAGIMEMTGGKGVDVVLNSLAGSLLQESFNCLAPFGRFVELGKRDLELNNSLAMEAFTRAVSFSSVDVIALGERKPMQANRILKDVIRLVAEKEIDPVHPITVYPLSDVEKAFRLMQAGKHMGKIVLSVNPDTLVPVIPRTFSIRLRSDASYLVVGGFGGIGRSICHWLAEHGAQHIVVVSRSANAKGKVDNLREELSSSGHGVTVTAIGCDISDMSGLTKALDEHARRRMPPIKGIIHGGMELRDSVLEHMTLDDHSAALAPKVAGSWNLHQYFASQNDLDFYIMLSSLIGVVGFASQSNYSSGGAFQDALARHRVEHGLPGVSIDLGIVKSVGYLAEDEHRKTIDALQRHGFMALSEDDVLSAIGSAISTPYAGAITLGINTGPTGQTEDSALRRDMRFSCLQYQKAHSDGAEKTTKTGSSDLGGRISSASTLDEAVGAVVGGIARKLMDIFMIAEDDVVPSKSPADFGVDSLVAVELRNMLALKAGAELSIFDIMQSPSILALAGTVAVKSSYIDPGLLPG</sequence>
<dbReference type="Pfam" id="PF13602">
    <property type="entry name" value="ADH_zinc_N_2"/>
    <property type="match status" value="1"/>
</dbReference>
<protein>
    <submittedName>
        <fullName evidence="12">Lovastatin diketide synthase LovF</fullName>
    </submittedName>
</protein>
<dbReference type="SUPFAM" id="SSF50129">
    <property type="entry name" value="GroES-like"/>
    <property type="match status" value="1"/>
</dbReference>
<dbReference type="SMART" id="SM00829">
    <property type="entry name" value="PKS_ER"/>
    <property type="match status" value="1"/>
</dbReference>
<proteinExistence type="predicted"/>
<evidence type="ECO:0000313" key="13">
    <source>
        <dbReference type="Proteomes" id="UP001628179"/>
    </source>
</evidence>
<dbReference type="Pfam" id="PF00550">
    <property type="entry name" value="PP-binding"/>
    <property type="match status" value="1"/>
</dbReference>
<dbReference type="Pfam" id="PF02801">
    <property type="entry name" value="Ketoacyl-synt_C"/>
    <property type="match status" value="1"/>
</dbReference>
<dbReference type="RefSeq" id="XP_070920182.1">
    <property type="nucleotide sequence ID" value="XM_071064081.1"/>
</dbReference>
<dbReference type="SUPFAM" id="SSF47336">
    <property type="entry name" value="ACP-like"/>
    <property type="match status" value="1"/>
</dbReference>
<evidence type="ECO:0000256" key="8">
    <source>
        <dbReference type="PROSITE-ProRule" id="PRU01363"/>
    </source>
</evidence>
<dbReference type="Pfam" id="PF00698">
    <property type="entry name" value="Acyl_transf_1"/>
    <property type="match status" value="1"/>
</dbReference>
<dbReference type="Pfam" id="PF14765">
    <property type="entry name" value="PS-DH"/>
    <property type="match status" value="1"/>
</dbReference>
<dbReference type="InterPro" id="IPR032821">
    <property type="entry name" value="PKS_assoc"/>
</dbReference>
<dbReference type="InterPro" id="IPR011032">
    <property type="entry name" value="GroES-like_sf"/>
</dbReference>
<dbReference type="PANTHER" id="PTHR43775">
    <property type="entry name" value="FATTY ACID SYNTHASE"/>
    <property type="match status" value="1"/>
</dbReference>
<dbReference type="PANTHER" id="PTHR43775:SF29">
    <property type="entry name" value="ASPERFURANONE POLYKETIDE SYNTHASE AFOG-RELATED"/>
    <property type="match status" value="1"/>
</dbReference>